<dbReference type="SMART" id="SM00421">
    <property type="entry name" value="HTH_LUXR"/>
    <property type="match status" value="1"/>
</dbReference>
<name>A0ABP4PGM7_9ACTN</name>
<dbReference type="Gene3D" id="1.10.10.10">
    <property type="entry name" value="Winged helix-like DNA-binding domain superfamily/Winged helix DNA-binding domain"/>
    <property type="match status" value="1"/>
</dbReference>
<dbReference type="Pfam" id="PF00196">
    <property type="entry name" value="GerE"/>
    <property type="match status" value="1"/>
</dbReference>
<accession>A0ABP4PGM7</accession>
<dbReference type="InterPro" id="IPR039420">
    <property type="entry name" value="WalR-like"/>
</dbReference>
<dbReference type="PANTHER" id="PTHR43214">
    <property type="entry name" value="TWO-COMPONENT RESPONSE REGULATOR"/>
    <property type="match status" value="1"/>
</dbReference>
<dbReference type="PROSITE" id="PS00622">
    <property type="entry name" value="HTH_LUXR_1"/>
    <property type="match status" value="1"/>
</dbReference>
<dbReference type="InterPro" id="IPR036388">
    <property type="entry name" value="WH-like_DNA-bd_sf"/>
</dbReference>
<feature type="domain" description="HTH luxR-type" evidence="2">
    <location>
        <begin position="475"/>
        <end position="540"/>
    </location>
</feature>
<dbReference type="EMBL" id="BAAAOS010000020">
    <property type="protein sequence ID" value="GAA1578810.1"/>
    <property type="molecule type" value="Genomic_DNA"/>
</dbReference>
<dbReference type="InterPro" id="IPR000792">
    <property type="entry name" value="Tscrpt_reg_LuxR_C"/>
</dbReference>
<evidence type="ECO:0000256" key="1">
    <source>
        <dbReference type="ARBA" id="ARBA00023125"/>
    </source>
</evidence>
<dbReference type="PROSITE" id="PS50043">
    <property type="entry name" value="HTH_LUXR_2"/>
    <property type="match status" value="1"/>
</dbReference>
<dbReference type="InterPro" id="IPR011990">
    <property type="entry name" value="TPR-like_helical_dom_sf"/>
</dbReference>
<dbReference type="Gene3D" id="1.25.40.10">
    <property type="entry name" value="Tetratricopeptide repeat domain"/>
    <property type="match status" value="1"/>
</dbReference>
<dbReference type="RefSeq" id="WP_344215167.1">
    <property type="nucleotide sequence ID" value="NZ_BAAAOS010000020.1"/>
</dbReference>
<keyword evidence="4" id="KW-1185">Reference proteome</keyword>
<organism evidence="3 4">
    <name type="scientific">Kribbella sancticallisti</name>
    <dbReference type="NCBI Taxonomy" id="460087"/>
    <lineage>
        <taxon>Bacteria</taxon>
        <taxon>Bacillati</taxon>
        <taxon>Actinomycetota</taxon>
        <taxon>Actinomycetes</taxon>
        <taxon>Propionibacteriales</taxon>
        <taxon>Kribbellaceae</taxon>
        <taxon>Kribbella</taxon>
    </lineage>
</organism>
<comment type="caution">
    <text evidence="3">The sequence shown here is derived from an EMBL/GenBank/DDBJ whole genome shotgun (WGS) entry which is preliminary data.</text>
</comment>
<evidence type="ECO:0000259" key="2">
    <source>
        <dbReference type="PROSITE" id="PS50043"/>
    </source>
</evidence>
<sequence>MGVVDDLHRAREAYERREWVSAYRTLSGLDESDLSAGDFAALAITAYLLGQRNDCVQATQRAYKANVDDGDVLGAARSALWLATLLFEGGEVAIGSGWVARAQRLLDEVEGDVVERGYLLEMQGFGHIMKGELAEAAALARQVTDYGRRFHDADLLAVGLSFEGRLAIYSARVADGFRLLDEAMVWVLAGEVSPLYSGLVYCSAIEACQEISDLGRAGEWTHALTTWCESQPGLVAFTGQCAVHRGQLMRLHGAYAEALVELDRAAARYAAAGGHQAVGLACYERGETHRLRGDYDAADTAYDEAAEHGHHAQPGRVLLWLSRGRVDEAEAAVRRLLVEVRDPVPRSGLLPAAVEVLIAAGDVDGAAEAMQELDGLARSFGSSALLSAASGASARVALATGDAAGALTSARAGLEGWARLDAPYEAARCRVLVGRALRLLGDEASATGDLAEARRTFTTLAAAPAEREVAELLGDIDVPGGLSPRELEVLRLVAAGRSNPEIAAALFLSEKTVARHLSNIFTKLDVGSRTAAAAFAYVHRLV</sequence>
<evidence type="ECO:0000313" key="3">
    <source>
        <dbReference type="EMBL" id="GAA1578810.1"/>
    </source>
</evidence>
<dbReference type="SUPFAM" id="SSF48452">
    <property type="entry name" value="TPR-like"/>
    <property type="match status" value="1"/>
</dbReference>
<dbReference type="PRINTS" id="PR00038">
    <property type="entry name" value="HTHLUXR"/>
</dbReference>
<keyword evidence="1" id="KW-0238">DNA-binding</keyword>
<proteinExistence type="predicted"/>
<dbReference type="Proteomes" id="UP001500393">
    <property type="component" value="Unassembled WGS sequence"/>
</dbReference>
<protein>
    <recommendedName>
        <fullName evidence="2">HTH luxR-type domain-containing protein</fullName>
    </recommendedName>
</protein>
<dbReference type="SUPFAM" id="SSF46894">
    <property type="entry name" value="C-terminal effector domain of the bipartite response regulators"/>
    <property type="match status" value="1"/>
</dbReference>
<evidence type="ECO:0000313" key="4">
    <source>
        <dbReference type="Proteomes" id="UP001500393"/>
    </source>
</evidence>
<dbReference type="CDD" id="cd06170">
    <property type="entry name" value="LuxR_C_like"/>
    <property type="match status" value="1"/>
</dbReference>
<reference evidence="4" key="1">
    <citation type="journal article" date="2019" name="Int. J. Syst. Evol. Microbiol.">
        <title>The Global Catalogue of Microorganisms (GCM) 10K type strain sequencing project: providing services to taxonomists for standard genome sequencing and annotation.</title>
        <authorList>
            <consortium name="The Broad Institute Genomics Platform"/>
            <consortium name="The Broad Institute Genome Sequencing Center for Infectious Disease"/>
            <person name="Wu L."/>
            <person name="Ma J."/>
        </authorList>
    </citation>
    <scope>NUCLEOTIDE SEQUENCE [LARGE SCALE GENOMIC DNA]</scope>
    <source>
        <strain evidence="4">JCM 14969</strain>
    </source>
</reference>
<dbReference type="InterPro" id="IPR016032">
    <property type="entry name" value="Sig_transdc_resp-reg_C-effctor"/>
</dbReference>
<gene>
    <name evidence="3" type="ORF">GCM10009789_35570</name>
</gene>